<evidence type="ECO:0000256" key="1">
    <source>
        <dbReference type="SAM" id="MobiDB-lite"/>
    </source>
</evidence>
<sequence length="86" mass="9960">MDLHVEIRLRKTASRKLTVLEEKVRELPHLKDLEKKRDEKRKHLFETAAETETETGTDLDWEGGGAKARSQDYCRAARILLQTPDS</sequence>
<dbReference type="RefSeq" id="WP_059138712.1">
    <property type="nucleotide sequence ID" value="NZ_LMBR01000088.1"/>
</dbReference>
<accession>A0A124G9Y8</accession>
<feature type="compositionally biased region" description="Acidic residues" evidence="1">
    <location>
        <begin position="49"/>
        <end position="61"/>
    </location>
</feature>
<comment type="caution">
    <text evidence="2">The sequence shown here is derived from an EMBL/GenBank/DDBJ whole genome shotgun (WGS) entry which is preliminary data.</text>
</comment>
<evidence type="ECO:0000313" key="3">
    <source>
        <dbReference type="Proteomes" id="UP000053937"/>
    </source>
</evidence>
<organism evidence="2 3">
    <name type="scientific">Chlorobium limicola</name>
    <dbReference type="NCBI Taxonomy" id="1092"/>
    <lineage>
        <taxon>Bacteria</taxon>
        <taxon>Pseudomonadati</taxon>
        <taxon>Chlorobiota</taxon>
        <taxon>Chlorobiia</taxon>
        <taxon>Chlorobiales</taxon>
        <taxon>Chlorobiaceae</taxon>
        <taxon>Chlorobium/Pelodictyon group</taxon>
        <taxon>Chlorobium</taxon>
    </lineage>
</organism>
<proteinExistence type="predicted"/>
<name>A0A124G9Y8_CHLLI</name>
<evidence type="ECO:0000313" key="2">
    <source>
        <dbReference type="EMBL" id="KUL30580.1"/>
    </source>
</evidence>
<reference evidence="2 3" key="1">
    <citation type="submission" date="2015-10" db="EMBL/GenBank/DDBJ databases">
        <title>Draft Genome Sequence of Chlorobium limicola strain Frasassi Growing under Artificial Lighting in the Frasassi Cave System.</title>
        <authorList>
            <person name="Mansor M."/>
            <person name="Macalady J."/>
        </authorList>
    </citation>
    <scope>NUCLEOTIDE SEQUENCE [LARGE SCALE GENOMIC DNA]</scope>
    <source>
        <strain evidence="2 3">Frasassi</strain>
    </source>
</reference>
<gene>
    <name evidence="2" type="ORF">ASB62_03890</name>
</gene>
<dbReference type="Proteomes" id="UP000053937">
    <property type="component" value="Unassembled WGS sequence"/>
</dbReference>
<dbReference type="AlphaFoldDB" id="A0A124G9Y8"/>
<keyword evidence="3" id="KW-1185">Reference proteome</keyword>
<dbReference type="EMBL" id="LMBR01000088">
    <property type="protein sequence ID" value="KUL30580.1"/>
    <property type="molecule type" value="Genomic_DNA"/>
</dbReference>
<protein>
    <submittedName>
        <fullName evidence="2">Uncharacterized protein</fullName>
    </submittedName>
</protein>
<feature type="region of interest" description="Disordered" evidence="1">
    <location>
        <begin position="47"/>
        <end position="66"/>
    </location>
</feature>